<sequence length="817" mass="85468">MQLFASFYKKIDKLWIIPVIVLSSVFVNSPPAYAANFSMQTGYYIGSGATQAITNLGFQPDMVIIKSDTNAGQGVFKTSSMPANTTAYFSSTTIDTTTMIQLNTNGFTVSNSNTVNSANVRYTYTAFDGSDCTTNGTFCVGSYAGSGSTRVVTTGFQPTAIITVRNNNTVANFRTSNMANNYGQYFDTTAQNTAGALYTTISGTGYTVGATNNTSGGTYYYVAFKQVSGIMQTGSFTGNGTDNRNITGFGGGTTPNLVMVKNGTSSTAANRNPLMSQTNSYGDHSSFISGATANEVNMIQNLQSGGFQVGNGVRANENSATIYWMAWAGAPAMPAGSGIFDMTTGTYTGNNTNNRQIMGLGFQPDVVIIKQNNATQYSVMRTSMMQGNVSAYLSTNSANPTDAIINLTNDGFTLGTNTAVNANGGEYHWQAFGGAYNPVTRTGGADFMVGAYTGNGIDNRLIPTYTGFDLVTVKQHNGTSTSSYAYWRTTANSGDQASGFYNVAATANLIQDMNSDGFEVGTGNTNTAGRIFFWFAFKQSSNMSVGSYTGTGAAQTISSPDLQPDLLWVKRSTNQQGVMRPSTLAGNSTQQFSNLANLTNAITALTPTGFSLTGTTATTNANGGTYFYAAWRPPQLSADIVDSGGSPVGSPNVSMSSLNSSFSCNTSTGALGSSAQRLRVTNTTNSPNWTVDIAATNGTSTLWSDGAKTYDFNDNGGSPNGCADGLDSDNLAGQLTFLPASATIAPHGSGCSSLGVLRGSSASFREGVLDSLTLISSSGGDTGCYWDITGINISQTIPPATASGTYKLNLTMTIIAN</sequence>
<feature type="domain" description="DUF7483" evidence="1">
    <location>
        <begin position="343"/>
        <end position="431"/>
    </location>
</feature>
<feature type="domain" description="DUF7483" evidence="1">
    <location>
        <begin position="39"/>
        <end position="331"/>
    </location>
</feature>
<evidence type="ECO:0000259" key="1">
    <source>
        <dbReference type="Pfam" id="PF24299"/>
    </source>
</evidence>
<reference evidence="2 3" key="1">
    <citation type="submission" date="2018-09" db="EMBL/GenBank/DDBJ databases">
        <title>Metagenome Assembled Genomes from an Advanced Water Purification Facility.</title>
        <authorList>
            <person name="Stamps B.W."/>
            <person name="Spear J.R."/>
        </authorList>
    </citation>
    <scope>NUCLEOTIDE SEQUENCE [LARGE SCALE GENOMIC DNA]</scope>
    <source>
        <strain evidence="2">Bin_63_2</strain>
    </source>
</reference>
<dbReference type="Pfam" id="PF24299">
    <property type="entry name" value="DUF7483"/>
    <property type="match status" value="3"/>
</dbReference>
<protein>
    <recommendedName>
        <fullName evidence="1">DUF7483 domain-containing protein</fullName>
    </recommendedName>
</protein>
<accession>A0A5C7J4S7</accession>
<dbReference type="AlphaFoldDB" id="A0A5C7J4S7"/>
<feature type="domain" description="DUF7483" evidence="1">
    <location>
        <begin position="540"/>
        <end position="695"/>
    </location>
</feature>
<proteinExistence type="predicted"/>
<dbReference type="EMBL" id="SSDS01000079">
    <property type="protein sequence ID" value="TXG76234.1"/>
    <property type="molecule type" value="Genomic_DNA"/>
</dbReference>
<gene>
    <name evidence="2" type="ORF">E6Q11_05020</name>
</gene>
<comment type="caution">
    <text evidence="2">The sequence shown here is derived from an EMBL/GenBank/DDBJ whole genome shotgun (WGS) entry which is preliminary data.</text>
</comment>
<evidence type="ECO:0000313" key="2">
    <source>
        <dbReference type="EMBL" id="TXG76234.1"/>
    </source>
</evidence>
<dbReference type="Proteomes" id="UP000321026">
    <property type="component" value="Unassembled WGS sequence"/>
</dbReference>
<dbReference type="InterPro" id="IPR055906">
    <property type="entry name" value="DUF7483"/>
</dbReference>
<evidence type="ECO:0000313" key="3">
    <source>
        <dbReference type="Proteomes" id="UP000321026"/>
    </source>
</evidence>
<name>A0A5C7J4S7_9BACT</name>
<organism evidence="2 3">
    <name type="scientific">Candidatus Dojkabacteria bacterium</name>
    <dbReference type="NCBI Taxonomy" id="2099670"/>
    <lineage>
        <taxon>Bacteria</taxon>
        <taxon>Candidatus Dojkabacteria</taxon>
    </lineage>
</organism>